<dbReference type="PANTHER" id="PTHR36699:SF1">
    <property type="entry name" value="L,D-TRANSPEPTIDASE YAFK-RELATED"/>
    <property type="match status" value="1"/>
</dbReference>
<dbReference type="SUPFAM" id="SSF141523">
    <property type="entry name" value="L,D-transpeptidase catalytic domain-like"/>
    <property type="match status" value="1"/>
</dbReference>
<feature type="chain" id="PRO_5045426183" evidence="7">
    <location>
        <begin position="31"/>
        <end position="198"/>
    </location>
</feature>
<dbReference type="PROSITE" id="PS52029">
    <property type="entry name" value="LD_TPASE"/>
    <property type="match status" value="1"/>
</dbReference>
<dbReference type="InterPro" id="IPR005490">
    <property type="entry name" value="LD_TPept_cat_dom"/>
</dbReference>
<sequence>MKWFKRKIRALIAGVLILVTTISFSGAALADQATGPGAGNLRSTNGVTIYVSKRLKTLTLKQNGVLIKEYPVSMGASSAEGNKKVEGDMRTPSGEFYVCTRNDKSVAYLSLGLSYPGIKDAERGYADGIITEAQRDEIIRANKAGEQPPWDTPLGGAIMIHGCRVPDGDTHGCVAVDNDVMDVLWSYCNLGVPVTIGP</sequence>
<feature type="domain" description="L,D-TPase catalytic" evidence="8">
    <location>
        <begin position="47"/>
        <end position="197"/>
    </location>
</feature>
<keyword evidence="3 6" id="KW-0133">Cell shape</keyword>
<proteinExistence type="predicted"/>
<organism evidence="9 10">
    <name type="scientific">Lacrimispora xylanolytica</name>
    <dbReference type="NCBI Taxonomy" id="29375"/>
    <lineage>
        <taxon>Bacteria</taxon>
        <taxon>Bacillati</taxon>
        <taxon>Bacillota</taxon>
        <taxon>Clostridia</taxon>
        <taxon>Lachnospirales</taxon>
        <taxon>Lachnospiraceae</taxon>
        <taxon>Lacrimispora</taxon>
    </lineage>
</organism>
<reference evidence="9" key="1">
    <citation type="submission" date="2022-11" db="EMBL/GenBank/DDBJ databases">
        <title>Lacrimispora xylanolytica sy1, complete genome.</title>
        <authorList>
            <person name="Choi S."/>
        </authorList>
    </citation>
    <scope>NUCLEOTIDE SEQUENCE</scope>
    <source>
        <strain evidence="9">Sy1</strain>
    </source>
</reference>
<evidence type="ECO:0000256" key="6">
    <source>
        <dbReference type="PROSITE-ProRule" id="PRU01373"/>
    </source>
</evidence>
<comment type="pathway">
    <text evidence="1 6">Cell wall biogenesis; peptidoglycan biosynthesis.</text>
</comment>
<evidence type="ECO:0000256" key="2">
    <source>
        <dbReference type="ARBA" id="ARBA00022679"/>
    </source>
</evidence>
<evidence type="ECO:0000256" key="3">
    <source>
        <dbReference type="ARBA" id="ARBA00022960"/>
    </source>
</evidence>
<evidence type="ECO:0000256" key="7">
    <source>
        <dbReference type="SAM" id="SignalP"/>
    </source>
</evidence>
<evidence type="ECO:0000259" key="8">
    <source>
        <dbReference type="PROSITE" id="PS52029"/>
    </source>
</evidence>
<dbReference type="CDD" id="cd16913">
    <property type="entry name" value="YkuD_like"/>
    <property type="match status" value="1"/>
</dbReference>
<name>A0ABY7ADH1_9FIRM</name>
<dbReference type="Proteomes" id="UP001163115">
    <property type="component" value="Chromosome"/>
</dbReference>
<keyword evidence="10" id="KW-1185">Reference proteome</keyword>
<keyword evidence="2" id="KW-0808">Transferase</keyword>
<feature type="active site" description="Nucleophile" evidence="6">
    <location>
        <position position="173"/>
    </location>
</feature>
<keyword evidence="5 6" id="KW-0961">Cell wall biogenesis/degradation</keyword>
<dbReference type="Pfam" id="PF03734">
    <property type="entry name" value="YkuD"/>
    <property type="match status" value="1"/>
</dbReference>
<keyword evidence="7" id="KW-0732">Signal</keyword>
<evidence type="ECO:0000313" key="9">
    <source>
        <dbReference type="EMBL" id="WAJ24759.1"/>
    </source>
</evidence>
<gene>
    <name evidence="9" type="ORF">OW255_04430</name>
</gene>
<keyword evidence="4 6" id="KW-0573">Peptidoglycan synthesis</keyword>
<evidence type="ECO:0000313" key="10">
    <source>
        <dbReference type="Proteomes" id="UP001163115"/>
    </source>
</evidence>
<dbReference type="Gene3D" id="2.40.440.10">
    <property type="entry name" value="L,D-transpeptidase catalytic domain-like"/>
    <property type="match status" value="1"/>
</dbReference>
<dbReference type="PANTHER" id="PTHR36699">
    <property type="entry name" value="LD-TRANSPEPTIDASE"/>
    <property type="match status" value="1"/>
</dbReference>
<accession>A0ABY7ADH1</accession>
<feature type="active site" description="Proton donor/acceptor" evidence="6">
    <location>
        <position position="161"/>
    </location>
</feature>
<protein>
    <submittedName>
        <fullName evidence="9">L,D-transpeptidase</fullName>
    </submittedName>
</protein>
<evidence type="ECO:0000256" key="1">
    <source>
        <dbReference type="ARBA" id="ARBA00004752"/>
    </source>
</evidence>
<dbReference type="InterPro" id="IPR038063">
    <property type="entry name" value="Transpep_catalytic_dom"/>
</dbReference>
<feature type="signal peptide" evidence="7">
    <location>
        <begin position="1"/>
        <end position="30"/>
    </location>
</feature>
<evidence type="ECO:0000256" key="5">
    <source>
        <dbReference type="ARBA" id="ARBA00023316"/>
    </source>
</evidence>
<dbReference type="RefSeq" id="WP_024837113.1">
    <property type="nucleotide sequence ID" value="NZ_CP113524.1"/>
</dbReference>
<evidence type="ECO:0000256" key="4">
    <source>
        <dbReference type="ARBA" id="ARBA00022984"/>
    </source>
</evidence>
<dbReference type="EMBL" id="CP113524">
    <property type="protein sequence ID" value="WAJ24759.1"/>
    <property type="molecule type" value="Genomic_DNA"/>
</dbReference>